<evidence type="ECO:0000313" key="11">
    <source>
        <dbReference type="Proteomes" id="UP001166093"/>
    </source>
</evidence>
<feature type="region of interest" description="Disordered" evidence="7">
    <location>
        <begin position="1"/>
        <end position="31"/>
    </location>
</feature>
<proteinExistence type="predicted"/>
<dbReference type="InterPro" id="IPR017452">
    <property type="entry name" value="GPCR_Rhodpsn_7TM"/>
</dbReference>
<dbReference type="PROSITE" id="PS50262">
    <property type="entry name" value="G_PROTEIN_RECEP_F1_2"/>
    <property type="match status" value="1"/>
</dbReference>
<dbReference type="EMBL" id="JAAWVQ010097507">
    <property type="protein sequence ID" value="MBN3280287.1"/>
    <property type="molecule type" value="Genomic_DNA"/>
</dbReference>
<evidence type="ECO:0000256" key="7">
    <source>
        <dbReference type="SAM" id="MobiDB-lite"/>
    </source>
</evidence>
<name>A0ABS2Y0W3_POLSP</name>
<gene>
    <name evidence="10" type="primary">Gnrhr2_1</name>
    <name evidence="10" type="ORF">GTO93_0010370</name>
</gene>
<reference evidence="10" key="1">
    <citation type="journal article" date="2021" name="Cell">
        <title>Tracing the genetic footprints of vertebrate landing in non-teleost ray-finned fishes.</title>
        <authorList>
            <person name="Bi X."/>
            <person name="Wang K."/>
            <person name="Yang L."/>
            <person name="Pan H."/>
            <person name="Jiang H."/>
            <person name="Wei Q."/>
            <person name="Fang M."/>
            <person name="Yu H."/>
            <person name="Zhu C."/>
            <person name="Cai Y."/>
            <person name="He Y."/>
            <person name="Gan X."/>
            <person name="Zeng H."/>
            <person name="Yu D."/>
            <person name="Zhu Y."/>
            <person name="Jiang H."/>
            <person name="Qiu Q."/>
            <person name="Yang H."/>
            <person name="Zhang Y.E."/>
            <person name="Wang W."/>
            <person name="Zhu M."/>
            <person name="He S."/>
            <person name="Zhang G."/>
        </authorList>
    </citation>
    <scope>NUCLEOTIDE SEQUENCE</scope>
    <source>
        <strain evidence="10">Pddl_001</strain>
    </source>
</reference>
<feature type="region of interest" description="Disordered" evidence="7">
    <location>
        <begin position="285"/>
        <end position="334"/>
    </location>
</feature>
<dbReference type="PANTHER" id="PTHR24241:SF59">
    <property type="entry name" value="ADIPOKINETIC HORMONE RECEPTOR, ISOFORM C"/>
    <property type="match status" value="1"/>
</dbReference>
<protein>
    <submittedName>
        <fullName evidence="10">GNRR2 protein</fullName>
    </submittedName>
</protein>
<evidence type="ECO:0000313" key="10">
    <source>
        <dbReference type="EMBL" id="MBN3280287.1"/>
    </source>
</evidence>
<feature type="transmembrane region" description="Helical" evidence="8">
    <location>
        <begin position="251"/>
        <end position="274"/>
    </location>
</feature>
<feature type="transmembrane region" description="Helical" evidence="8">
    <location>
        <begin position="214"/>
        <end position="231"/>
    </location>
</feature>
<keyword evidence="6" id="KW-0675">Receptor</keyword>
<keyword evidence="11" id="KW-1185">Reference proteome</keyword>
<evidence type="ECO:0000259" key="9">
    <source>
        <dbReference type="PROSITE" id="PS50262"/>
    </source>
</evidence>
<dbReference type="InterPro" id="IPR000276">
    <property type="entry name" value="GPCR_Rhodpsn"/>
</dbReference>
<dbReference type="PANTHER" id="PTHR24241">
    <property type="entry name" value="NEUROPEPTIDE RECEPTOR-RELATED G-PROTEIN COUPLED RECEPTOR"/>
    <property type="match status" value="1"/>
</dbReference>
<feature type="non-terminal residue" evidence="10">
    <location>
        <position position="1"/>
    </location>
</feature>
<dbReference type="PRINTS" id="PR00237">
    <property type="entry name" value="GPCRRHODOPSN"/>
</dbReference>
<keyword evidence="5 8" id="KW-0472">Membrane</keyword>
<feature type="transmembrane region" description="Helical" evidence="8">
    <location>
        <begin position="117"/>
        <end position="137"/>
    </location>
</feature>
<evidence type="ECO:0000256" key="1">
    <source>
        <dbReference type="ARBA" id="ARBA00004651"/>
    </source>
</evidence>
<keyword evidence="4 8" id="KW-1133">Transmembrane helix</keyword>
<organism evidence="10 11">
    <name type="scientific">Polyodon spathula</name>
    <name type="common">North American paddlefish</name>
    <name type="synonym">Squalus spathula</name>
    <dbReference type="NCBI Taxonomy" id="7913"/>
    <lineage>
        <taxon>Eukaryota</taxon>
        <taxon>Metazoa</taxon>
        <taxon>Chordata</taxon>
        <taxon>Craniata</taxon>
        <taxon>Vertebrata</taxon>
        <taxon>Euteleostomi</taxon>
        <taxon>Actinopterygii</taxon>
        <taxon>Chondrostei</taxon>
        <taxon>Acipenseriformes</taxon>
        <taxon>Polyodontidae</taxon>
        <taxon>Polyodon</taxon>
    </lineage>
</organism>
<dbReference type="PROSITE" id="PS51257">
    <property type="entry name" value="PROKAR_LIPOPROTEIN"/>
    <property type="match status" value="1"/>
</dbReference>
<evidence type="ECO:0000256" key="3">
    <source>
        <dbReference type="ARBA" id="ARBA00022692"/>
    </source>
</evidence>
<evidence type="ECO:0000256" key="6">
    <source>
        <dbReference type="ARBA" id="ARBA00023170"/>
    </source>
</evidence>
<dbReference type="Proteomes" id="UP001166093">
    <property type="component" value="Unassembled WGS sequence"/>
</dbReference>
<feature type="transmembrane region" description="Helical" evidence="8">
    <location>
        <begin position="78"/>
        <end position="97"/>
    </location>
</feature>
<feature type="domain" description="G-protein coupled receptors family 1 profile" evidence="9">
    <location>
        <begin position="58"/>
        <end position="271"/>
    </location>
</feature>
<dbReference type="SUPFAM" id="SSF81321">
    <property type="entry name" value="Family A G protein-coupled receptor-like"/>
    <property type="match status" value="1"/>
</dbReference>
<evidence type="ECO:0000256" key="2">
    <source>
        <dbReference type="ARBA" id="ARBA00022475"/>
    </source>
</evidence>
<evidence type="ECO:0000256" key="5">
    <source>
        <dbReference type="ARBA" id="ARBA00023136"/>
    </source>
</evidence>
<evidence type="ECO:0000256" key="4">
    <source>
        <dbReference type="ARBA" id="ARBA00022989"/>
    </source>
</evidence>
<sequence length="334" mass="36953">MDSWRCGSQGANASSGCGGPGRGQEEEGEGSFAMPSFSTAAKVRVSVTLLLFLVSACSNAAVLWTLSRRGRRRSNIKLLIMNLAIADLLVTVIVMPLDAVWNITVQWYAGDLSCRLLMFLKLVAMYSSAFVTVVISVDRQAAILNPLAIGDAKKRNKLLLSGAWALSVTLALPQSTRGVRYINCLLPSPVSSREVQLRQTSDNIPRARLRTLKLSLVLVLSFILCWTPYYLQGLWYWFCPEMLTREQVPPSLSHILFLFGLLNSSLNPLFYGLFTLHLHREVRQARPEPDTPSLGTGSFRSSPLHRQRGARDRPETPSSPCSSLCKGRVEESLV</sequence>
<keyword evidence="3 8" id="KW-0812">Transmembrane</keyword>
<dbReference type="Pfam" id="PF00001">
    <property type="entry name" value="7tm_1"/>
    <property type="match status" value="2"/>
</dbReference>
<keyword evidence="2" id="KW-1003">Cell membrane</keyword>
<comment type="caution">
    <text evidence="10">The sequence shown here is derived from an EMBL/GenBank/DDBJ whole genome shotgun (WGS) entry which is preliminary data.</text>
</comment>
<comment type="subcellular location">
    <subcellularLocation>
        <location evidence="1">Cell membrane</location>
        <topology evidence="1">Multi-pass membrane protein</topology>
    </subcellularLocation>
</comment>
<accession>A0ABS2Y0W3</accession>
<feature type="transmembrane region" description="Helical" evidence="8">
    <location>
        <begin position="45"/>
        <end position="66"/>
    </location>
</feature>
<evidence type="ECO:0000256" key="8">
    <source>
        <dbReference type="SAM" id="Phobius"/>
    </source>
</evidence>
<feature type="non-terminal residue" evidence="10">
    <location>
        <position position="334"/>
    </location>
</feature>
<dbReference type="Gene3D" id="1.20.1070.10">
    <property type="entry name" value="Rhodopsin 7-helix transmembrane proteins"/>
    <property type="match status" value="2"/>
</dbReference>